<evidence type="ECO:0000313" key="3">
    <source>
        <dbReference type="EMBL" id="GGF42680.1"/>
    </source>
</evidence>
<feature type="chain" id="PRO_5035185540" description="Serine aminopeptidase S33 domain-containing protein" evidence="1">
    <location>
        <begin position="21"/>
        <end position="248"/>
    </location>
</feature>
<dbReference type="RefSeq" id="WP_229744007.1">
    <property type="nucleotide sequence ID" value="NZ_BMJQ01000019.1"/>
</dbReference>
<keyword evidence="1" id="KW-0732">Signal</keyword>
<accession>A0A8J3E6M8</accession>
<reference evidence="3" key="2">
    <citation type="submission" date="2020-09" db="EMBL/GenBank/DDBJ databases">
        <authorList>
            <person name="Sun Q."/>
            <person name="Zhou Y."/>
        </authorList>
    </citation>
    <scope>NUCLEOTIDE SEQUENCE</scope>
    <source>
        <strain evidence="3">CGMCC 1.15725</strain>
    </source>
</reference>
<organism evidence="3 4">
    <name type="scientific">Aliidongia dinghuensis</name>
    <dbReference type="NCBI Taxonomy" id="1867774"/>
    <lineage>
        <taxon>Bacteria</taxon>
        <taxon>Pseudomonadati</taxon>
        <taxon>Pseudomonadota</taxon>
        <taxon>Alphaproteobacteria</taxon>
        <taxon>Rhodospirillales</taxon>
        <taxon>Dongiaceae</taxon>
        <taxon>Aliidongia</taxon>
    </lineage>
</organism>
<feature type="domain" description="Serine aminopeptidase S33" evidence="2">
    <location>
        <begin position="44"/>
        <end position="163"/>
    </location>
</feature>
<dbReference type="Proteomes" id="UP000646365">
    <property type="component" value="Unassembled WGS sequence"/>
</dbReference>
<dbReference type="SUPFAM" id="SSF53474">
    <property type="entry name" value="alpha/beta-Hydrolases"/>
    <property type="match status" value="1"/>
</dbReference>
<dbReference type="Pfam" id="PF12146">
    <property type="entry name" value="Hydrolase_4"/>
    <property type="match status" value="1"/>
</dbReference>
<dbReference type="InterPro" id="IPR029058">
    <property type="entry name" value="AB_hydrolase_fold"/>
</dbReference>
<comment type="caution">
    <text evidence="3">The sequence shown here is derived from an EMBL/GenBank/DDBJ whole genome shotgun (WGS) entry which is preliminary data.</text>
</comment>
<feature type="signal peptide" evidence="1">
    <location>
        <begin position="1"/>
        <end position="20"/>
    </location>
</feature>
<dbReference type="AlphaFoldDB" id="A0A8J3E6M8"/>
<dbReference type="Gene3D" id="3.40.50.1820">
    <property type="entry name" value="alpha/beta hydrolase"/>
    <property type="match status" value="1"/>
</dbReference>
<reference evidence="3" key="1">
    <citation type="journal article" date="2014" name="Int. J. Syst. Evol. Microbiol.">
        <title>Complete genome sequence of Corynebacterium casei LMG S-19264T (=DSM 44701T), isolated from a smear-ripened cheese.</title>
        <authorList>
            <consortium name="US DOE Joint Genome Institute (JGI-PGF)"/>
            <person name="Walter F."/>
            <person name="Albersmeier A."/>
            <person name="Kalinowski J."/>
            <person name="Ruckert C."/>
        </authorList>
    </citation>
    <scope>NUCLEOTIDE SEQUENCE</scope>
    <source>
        <strain evidence="3">CGMCC 1.15725</strain>
    </source>
</reference>
<proteinExistence type="predicted"/>
<dbReference type="InterPro" id="IPR022742">
    <property type="entry name" value="Hydrolase_4"/>
</dbReference>
<sequence length="248" mass="25682">MKRLLGAVLMVVAVSQGAAAAETTAFSAADGGKVFGDVYRPEGPAKATILLFHQAGSNRAEYAPIAPKLTALGYNVLAIDQRAGGNLWGKTNETAAAHSGTASYADALWDLEGALTYATQTWPGKPAIVWGSSYSASLVFFLAAQHPSEIIGVLSFSPGEYFRGQSVRKQAAGVHCPVFVTSAPSAEEVAAARDLYDAVPAAGKVDFVPAHGVHGSATLRTDANPAGAAEIWSAVDRFLSALPDRPPA</sequence>
<dbReference type="EMBL" id="BMJQ01000019">
    <property type="protein sequence ID" value="GGF42680.1"/>
    <property type="molecule type" value="Genomic_DNA"/>
</dbReference>
<evidence type="ECO:0000313" key="4">
    <source>
        <dbReference type="Proteomes" id="UP000646365"/>
    </source>
</evidence>
<name>A0A8J3E6M8_9PROT</name>
<evidence type="ECO:0000259" key="2">
    <source>
        <dbReference type="Pfam" id="PF12146"/>
    </source>
</evidence>
<protein>
    <recommendedName>
        <fullName evidence="2">Serine aminopeptidase S33 domain-containing protein</fullName>
    </recommendedName>
</protein>
<keyword evidence="4" id="KW-1185">Reference proteome</keyword>
<gene>
    <name evidence="3" type="ORF">GCM10011611_56390</name>
</gene>
<evidence type="ECO:0000256" key="1">
    <source>
        <dbReference type="SAM" id="SignalP"/>
    </source>
</evidence>